<proteinExistence type="predicted"/>
<keyword evidence="2" id="KW-1185">Reference proteome</keyword>
<reference evidence="2" key="1">
    <citation type="submission" date="2016-03" db="EMBL/GenBank/DDBJ databases">
        <authorList>
            <person name="Devillers Hugo."/>
        </authorList>
    </citation>
    <scope>NUCLEOTIDE SEQUENCE [LARGE SCALE GENOMIC DNA]</scope>
</reference>
<gene>
    <name evidence="1" type="ORF">LAME_0E08900G</name>
</gene>
<dbReference type="AlphaFoldDB" id="A0A1G4JJC0"/>
<sequence length="167" mass="19062">MSIDHGTSANQAGSKVHSTLGNLAAELQKNDHHKHSVRAEMMNKEILQRLSHATGLIEADCKKSSTAADPAPISRLDWDELYEVSANVMDLYTKEVDTCLAELDRFYRKQYLWQEAAFTIDSHRGAARIGHAETWVVHKEMHLEYMRQELSSSARVIRRTLEELSRK</sequence>
<dbReference type="EMBL" id="LT598481">
    <property type="protein sequence ID" value="SCU90516.1"/>
    <property type="molecule type" value="Genomic_DNA"/>
</dbReference>
<accession>A0A1G4JJC0</accession>
<evidence type="ECO:0000313" key="2">
    <source>
        <dbReference type="Proteomes" id="UP000191144"/>
    </source>
</evidence>
<organism evidence="1 2">
    <name type="scientific">Lachancea meyersii CBS 8951</name>
    <dbReference type="NCBI Taxonomy" id="1266667"/>
    <lineage>
        <taxon>Eukaryota</taxon>
        <taxon>Fungi</taxon>
        <taxon>Dikarya</taxon>
        <taxon>Ascomycota</taxon>
        <taxon>Saccharomycotina</taxon>
        <taxon>Saccharomycetes</taxon>
        <taxon>Saccharomycetales</taxon>
        <taxon>Saccharomycetaceae</taxon>
        <taxon>Lachancea</taxon>
    </lineage>
</organism>
<protein>
    <submittedName>
        <fullName evidence="1">LAME_0E08900g1_1</fullName>
    </submittedName>
</protein>
<name>A0A1G4JJC0_9SACH</name>
<dbReference type="OrthoDB" id="4067025at2759"/>
<dbReference type="Proteomes" id="UP000191144">
    <property type="component" value="Chromosome E"/>
</dbReference>
<evidence type="ECO:0000313" key="1">
    <source>
        <dbReference type="EMBL" id="SCU90516.1"/>
    </source>
</evidence>